<organism evidence="2 3">
    <name type="scientific">Jiella sonneratiae</name>
    <dbReference type="NCBI Taxonomy" id="2816856"/>
    <lineage>
        <taxon>Bacteria</taxon>
        <taxon>Pseudomonadati</taxon>
        <taxon>Pseudomonadota</taxon>
        <taxon>Alphaproteobacteria</taxon>
        <taxon>Hyphomicrobiales</taxon>
        <taxon>Aurantimonadaceae</taxon>
        <taxon>Jiella</taxon>
    </lineage>
</organism>
<sequence>MSLTTGNQLKAARALAGINQTELSERAGVNVNTIRNMEGRGAETLVSGLDTVRKVQSALEAAGVIFLDDGDATAGGPGVRLGRSDRGARG</sequence>
<gene>
    <name evidence="2" type="ORF">J1C47_09190</name>
</gene>
<evidence type="ECO:0000313" key="2">
    <source>
        <dbReference type="EMBL" id="MBO0903817.1"/>
    </source>
</evidence>
<dbReference type="SUPFAM" id="SSF47413">
    <property type="entry name" value="lambda repressor-like DNA-binding domains"/>
    <property type="match status" value="1"/>
</dbReference>
<dbReference type="SMART" id="SM00530">
    <property type="entry name" value="HTH_XRE"/>
    <property type="match status" value="1"/>
</dbReference>
<reference evidence="2 3" key="1">
    <citation type="submission" date="2021-03" db="EMBL/GenBank/DDBJ databases">
        <title>Whole genome sequence of Jiella sp. MQZ13P-4.</title>
        <authorList>
            <person name="Tuo L."/>
        </authorList>
    </citation>
    <scope>NUCLEOTIDE SEQUENCE [LARGE SCALE GENOMIC DNA]</scope>
    <source>
        <strain evidence="2 3">MQZ13P-4</strain>
    </source>
</reference>
<keyword evidence="3" id="KW-1185">Reference proteome</keyword>
<dbReference type="PROSITE" id="PS50943">
    <property type="entry name" value="HTH_CROC1"/>
    <property type="match status" value="1"/>
</dbReference>
<dbReference type="InterPro" id="IPR010982">
    <property type="entry name" value="Lambda_DNA-bd_dom_sf"/>
</dbReference>
<comment type="caution">
    <text evidence="2">The sequence shown here is derived from an EMBL/GenBank/DDBJ whole genome shotgun (WGS) entry which is preliminary data.</text>
</comment>
<dbReference type="Gene3D" id="1.10.260.40">
    <property type="entry name" value="lambda repressor-like DNA-binding domains"/>
    <property type="match status" value="1"/>
</dbReference>
<evidence type="ECO:0000313" key="3">
    <source>
        <dbReference type="Proteomes" id="UP000664288"/>
    </source>
</evidence>
<dbReference type="CDD" id="cd00093">
    <property type="entry name" value="HTH_XRE"/>
    <property type="match status" value="1"/>
</dbReference>
<feature type="domain" description="HTH cro/C1-type" evidence="1">
    <location>
        <begin position="9"/>
        <end position="38"/>
    </location>
</feature>
<accession>A0ABS3J412</accession>
<dbReference type="Proteomes" id="UP000664288">
    <property type="component" value="Unassembled WGS sequence"/>
</dbReference>
<proteinExistence type="predicted"/>
<dbReference type="InterPro" id="IPR001387">
    <property type="entry name" value="Cro/C1-type_HTH"/>
</dbReference>
<name>A0ABS3J412_9HYPH</name>
<dbReference type="EMBL" id="JAFMPY010000007">
    <property type="protein sequence ID" value="MBO0903817.1"/>
    <property type="molecule type" value="Genomic_DNA"/>
</dbReference>
<evidence type="ECO:0000259" key="1">
    <source>
        <dbReference type="PROSITE" id="PS50943"/>
    </source>
</evidence>
<dbReference type="Pfam" id="PF01381">
    <property type="entry name" value="HTH_3"/>
    <property type="match status" value="1"/>
</dbReference>
<dbReference type="RefSeq" id="WP_207350449.1">
    <property type="nucleotide sequence ID" value="NZ_JAFMPY010000007.1"/>
</dbReference>
<protein>
    <submittedName>
        <fullName evidence="2">Helix-turn-helix transcriptional regulator</fullName>
    </submittedName>
</protein>